<sequence length="131" mass="15224">MNNKEIIDLLLDSDISEVEEIELENKDLSLLRIYYEFDDDEIEAAEGFANEEHEDATEEEKEELFRAFLYDLALDVVSEAIEDIVDDLEIDCQFSSYELDEEEFGYAEFAAIFYPKGKEVDLDQILDEIDG</sequence>
<protein>
    <submittedName>
        <fullName evidence="1">Uncharacterized protein</fullName>
    </submittedName>
</protein>
<dbReference type="Proteomes" id="UP001500339">
    <property type="component" value="Unassembled WGS sequence"/>
</dbReference>
<evidence type="ECO:0000313" key="2">
    <source>
        <dbReference type="Proteomes" id="UP001500339"/>
    </source>
</evidence>
<dbReference type="EMBL" id="BAAACF010000001">
    <property type="protein sequence ID" value="GAA0721893.1"/>
    <property type="molecule type" value="Genomic_DNA"/>
</dbReference>
<organism evidence="1 2">
    <name type="scientific">Clostridium malenominatum</name>
    <dbReference type="NCBI Taxonomy" id="1539"/>
    <lineage>
        <taxon>Bacteria</taxon>
        <taxon>Bacillati</taxon>
        <taxon>Bacillota</taxon>
        <taxon>Clostridia</taxon>
        <taxon>Eubacteriales</taxon>
        <taxon>Clostridiaceae</taxon>
        <taxon>Clostridium</taxon>
    </lineage>
</organism>
<dbReference type="RefSeq" id="WP_343767942.1">
    <property type="nucleotide sequence ID" value="NZ_BAAACF010000001.1"/>
</dbReference>
<keyword evidence="2" id="KW-1185">Reference proteome</keyword>
<accession>A0ABN1IV14</accession>
<evidence type="ECO:0000313" key="1">
    <source>
        <dbReference type="EMBL" id="GAA0721893.1"/>
    </source>
</evidence>
<proteinExistence type="predicted"/>
<reference evidence="1 2" key="1">
    <citation type="journal article" date="2019" name="Int. J. Syst. Evol. Microbiol.">
        <title>The Global Catalogue of Microorganisms (GCM) 10K type strain sequencing project: providing services to taxonomists for standard genome sequencing and annotation.</title>
        <authorList>
            <consortium name="The Broad Institute Genomics Platform"/>
            <consortium name="The Broad Institute Genome Sequencing Center for Infectious Disease"/>
            <person name="Wu L."/>
            <person name="Ma J."/>
        </authorList>
    </citation>
    <scope>NUCLEOTIDE SEQUENCE [LARGE SCALE GENOMIC DNA]</scope>
    <source>
        <strain evidence="1 2">JCM 1405</strain>
    </source>
</reference>
<comment type="caution">
    <text evidence="1">The sequence shown here is derived from an EMBL/GenBank/DDBJ whole genome shotgun (WGS) entry which is preliminary data.</text>
</comment>
<name>A0ABN1IV14_9CLOT</name>
<gene>
    <name evidence="1" type="ORF">GCM10008905_12810</name>
</gene>